<sequence>MSKNASIDHYDGPKRNNMIDRWVYVQKRIDRSLVRRNFLGIFRRIDVSSEFRRYIPKKFRGKFRGFHFPSECLSEYRCFIVVIYCILSLNLLTSDYFVVYFYCEVVDVASGSSIPDCSHACGPCTPCKLAVVSSKCSASESEACPVVYKCLCKGKYYHVPSIA</sequence>
<name>A0A0D3APW5_BRAOL</name>
<evidence type="ECO:0000313" key="2">
    <source>
        <dbReference type="Proteomes" id="UP000032141"/>
    </source>
</evidence>
<reference evidence="1 2" key="1">
    <citation type="journal article" date="2014" name="Genome Biol.">
        <title>Transcriptome and methylome profiling reveals relics of genome dominance in the mesopolyploid Brassica oleracea.</title>
        <authorList>
            <person name="Parkin I.A."/>
            <person name="Koh C."/>
            <person name="Tang H."/>
            <person name="Robinson S.J."/>
            <person name="Kagale S."/>
            <person name="Clarke W.E."/>
            <person name="Town C.D."/>
            <person name="Nixon J."/>
            <person name="Krishnakumar V."/>
            <person name="Bidwell S.L."/>
            <person name="Denoeud F."/>
            <person name="Belcram H."/>
            <person name="Links M.G."/>
            <person name="Just J."/>
            <person name="Clarke C."/>
            <person name="Bender T."/>
            <person name="Huebert T."/>
            <person name="Mason A.S."/>
            <person name="Pires J.C."/>
            <person name="Barker G."/>
            <person name="Moore J."/>
            <person name="Walley P.G."/>
            <person name="Manoli S."/>
            <person name="Batley J."/>
            <person name="Edwards D."/>
            <person name="Nelson M.N."/>
            <person name="Wang X."/>
            <person name="Paterson A.H."/>
            <person name="King G."/>
            <person name="Bancroft I."/>
            <person name="Chalhoub B."/>
            <person name="Sharpe A.G."/>
        </authorList>
    </citation>
    <scope>NUCLEOTIDE SEQUENCE</scope>
    <source>
        <strain evidence="1 2">cv. TO1000</strain>
    </source>
</reference>
<protein>
    <submittedName>
        <fullName evidence="1">Uncharacterized protein</fullName>
    </submittedName>
</protein>
<reference evidence="1" key="2">
    <citation type="submission" date="2015-03" db="UniProtKB">
        <authorList>
            <consortium name="EnsemblPlants"/>
        </authorList>
    </citation>
    <scope>IDENTIFICATION</scope>
</reference>
<dbReference type="Proteomes" id="UP000032141">
    <property type="component" value="Chromosome C2"/>
</dbReference>
<evidence type="ECO:0000313" key="1">
    <source>
        <dbReference type="EnsemblPlants" id="Bo2g074060.1"/>
    </source>
</evidence>
<dbReference type="EnsemblPlants" id="Bo2g074060.1">
    <property type="protein sequence ID" value="Bo2g074060.1"/>
    <property type="gene ID" value="Bo2g074060"/>
</dbReference>
<dbReference type="STRING" id="109376.A0A0D3APW5"/>
<dbReference type="Gramene" id="Bo2g074060.1">
    <property type="protein sequence ID" value="Bo2g074060.1"/>
    <property type="gene ID" value="Bo2g074060"/>
</dbReference>
<dbReference type="Pfam" id="PF17181">
    <property type="entry name" value="EPF"/>
    <property type="match status" value="1"/>
</dbReference>
<accession>A0A0D3APW5</accession>
<dbReference type="HOGENOM" id="CLU_1629362_0_0_1"/>
<dbReference type="AlphaFoldDB" id="A0A0D3APW5"/>
<proteinExistence type="predicted"/>
<keyword evidence="2" id="KW-1185">Reference proteome</keyword>
<organism evidence="1 2">
    <name type="scientific">Brassica oleracea var. oleracea</name>
    <dbReference type="NCBI Taxonomy" id="109376"/>
    <lineage>
        <taxon>Eukaryota</taxon>
        <taxon>Viridiplantae</taxon>
        <taxon>Streptophyta</taxon>
        <taxon>Embryophyta</taxon>
        <taxon>Tracheophyta</taxon>
        <taxon>Spermatophyta</taxon>
        <taxon>Magnoliopsida</taxon>
        <taxon>eudicotyledons</taxon>
        <taxon>Gunneridae</taxon>
        <taxon>Pentapetalae</taxon>
        <taxon>rosids</taxon>
        <taxon>malvids</taxon>
        <taxon>Brassicales</taxon>
        <taxon>Brassicaceae</taxon>
        <taxon>Brassiceae</taxon>
        <taxon>Brassica</taxon>
    </lineage>
</organism>